<dbReference type="RefSeq" id="XP_005760076.1">
    <property type="nucleotide sequence ID" value="XM_005760019.1"/>
</dbReference>
<organism evidence="10 11">
    <name type="scientific">Emiliania huxleyi (strain CCMP1516)</name>
    <dbReference type="NCBI Taxonomy" id="280463"/>
    <lineage>
        <taxon>Eukaryota</taxon>
        <taxon>Haptista</taxon>
        <taxon>Haptophyta</taxon>
        <taxon>Prymnesiophyceae</taxon>
        <taxon>Isochrysidales</taxon>
        <taxon>Noelaerhabdaceae</taxon>
        <taxon>Emiliania</taxon>
    </lineage>
</organism>
<dbReference type="PANTHER" id="PTHR12137:SF54">
    <property type="entry name" value="CARBOHYDRATE SULFOTRANSFERASE"/>
    <property type="match status" value="1"/>
</dbReference>
<keyword evidence="4" id="KW-0812">Transmembrane</keyword>
<sequence length="417" mass="46202">MSAANVPAHLCCTSPVRPPGAVGFSTTTFSSACRNCSLTELNRTEWLPVGAEWLPSGGRCNRGKLTRNTVVHGASITRYRHLLLPEGWPDPCHVETSRSTPAPLSSQANPSFAPGRSAPNASIARRLGLSVLGASGQWLVAPTKRFMVCTMEKNGMSEWIRLMRATTGRVDRRCTDTACAFNGLLDDIHECQLPSVRAFAAEQLTAMLYCRSIIKAVVVRDPLERLLSGYLDKCAFSHRAEGREEAMPLISHCQGFYAKELKESASANSTLTTRNRAPREIMRVPRFADFVARLHRTQKQSPGWDTHFKPQHMHCGLASRRADVPSLLPSVHYHLRMSGSHFHASADALFRHVGLNTALRREFLPERSNSAHRTAASEQMARYYTPSIAQQALEIYAADYDAFGLVKPRPETFASSR</sequence>
<keyword evidence="3" id="KW-0808">Transferase</keyword>
<feature type="compositionally biased region" description="Polar residues" evidence="9">
    <location>
        <begin position="97"/>
        <end position="110"/>
    </location>
</feature>
<reference evidence="10" key="2">
    <citation type="submission" date="2024-10" db="UniProtKB">
        <authorList>
            <consortium name="EnsemblProtists"/>
        </authorList>
    </citation>
    <scope>IDENTIFICATION</scope>
</reference>
<evidence type="ECO:0000256" key="5">
    <source>
        <dbReference type="ARBA" id="ARBA00022989"/>
    </source>
</evidence>
<evidence type="ECO:0000256" key="8">
    <source>
        <dbReference type="ARBA" id="ARBA00023180"/>
    </source>
</evidence>
<dbReference type="AlphaFoldDB" id="A0A0D3I8R2"/>
<evidence type="ECO:0008006" key="12">
    <source>
        <dbReference type="Google" id="ProtNLM"/>
    </source>
</evidence>
<dbReference type="Proteomes" id="UP000013827">
    <property type="component" value="Unassembled WGS sequence"/>
</dbReference>
<evidence type="ECO:0000256" key="1">
    <source>
        <dbReference type="ARBA" id="ARBA00004323"/>
    </source>
</evidence>
<keyword evidence="6" id="KW-0333">Golgi apparatus</keyword>
<evidence type="ECO:0000256" key="4">
    <source>
        <dbReference type="ARBA" id="ARBA00022692"/>
    </source>
</evidence>
<dbReference type="GO" id="GO:0008146">
    <property type="term" value="F:sulfotransferase activity"/>
    <property type="evidence" value="ECO:0007669"/>
    <property type="project" value="InterPro"/>
</dbReference>
<dbReference type="Pfam" id="PF03567">
    <property type="entry name" value="Sulfotransfer_2"/>
    <property type="match status" value="1"/>
</dbReference>
<dbReference type="InterPro" id="IPR018011">
    <property type="entry name" value="Carb_sulfotrans_8-10"/>
</dbReference>
<evidence type="ECO:0000256" key="3">
    <source>
        <dbReference type="ARBA" id="ARBA00022679"/>
    </source>
</evidence>
<evidence type="ECO:0000256" key="2">
    <source>
        <dbReference type="ARBA" id="ARBA00006339"/>
    </source>
</evidence>
<dbReference type="EnsemblProtists" id="EOD07647">
    <property type="protein sequence ID" value="EOD07647"/>
    <property type="gene ID" value="EMIHUDRAFT_218135"/>
</dbReference>
<comment type="similarity">
    <text evidence="2">Belongs to the sulfotransferase 2 family.</text>
</comment>
<keyword evidence="7" id="KW-0472">Membrane</keyword>
<protein>
    <recommendedName>
        <fullName evidence="12">Sulfotransferase domain-containing protein</fullName>
    </recommendedName>
</protein>
<name>A0A0D3I8R2_EMIH1</name>
<dbReference type="GeneID" id="17253918"/>
<dbReference type="HOGENOM" id="CLU_659612_0_0_1"/>
<dbReference type="KEGG" id="ehx:EMIHUDRAFT_218135"/>
<keyword evidence="11" id="KW-1185">Reference proteome</keyword>
<proteinExistence type="inferred from homology"/>
<dbReference type="eggNOG" id="ENOG502SYBY">
    <property type="taxonomic scope" value="Eukaryota"/>
</dbReference>
<dbReference type="GO" id="GO:0016051">
    <property type="term" value="P:carbohydrate biosynthetic process"/>
    <property type="evidence" value="ECO:0007669"/>
    <property type="project" value="InterPro"/>
</dbReference>
<dbReference type="GO" id="GO:0000139">
    <property type="term" value="C:Golgi membrane"/>
    <property type="evidence" value="ECO:0007669"/>
    <property type="project" value="UniProtKB-SubCell"/>
</dbReference>
<dbReference type="PaxDb" id="2903-EOD07647"/>
<evidence type="ECO:0000256" key="7">
    <source>
        <dbReference type="ARBA" id="ARBA00023136"/>
    </source>
</evidence>
<dbReference type="InterPro" id="IPR005331">
    <property type="entry name" value="Sulfotransferase"/>
</dbReference>
<keyword evidence="5" id="KW-1133">Transmembrane helix</keyword>
<accession>A0A0D3I8R2</accession>
<evidence type="ECO:0000256" key="9">
    <source>
        <dbReference type="SAM" id="MobiDB-lite"/>
    </source>
</evidence>
<evidence type="ECO:0000256" key="6">
    <source>
        <dbReference type="ARBA" id="ARBA00023034"/>
    </source>
</evidence>
<keyword evidence="8" id="KW-0325">Glycoprotein</keyword>
<comment type="subcellular location">
    <subcellularLocation>
        <location evidence="1">Golgi apparatus membrane</location>
        <topology evidence="1">Single-pass type II membrane protein</topology>
    </subcellularLocation>
</comment>
<reference evidence="11" key="1">
    <citation type="journal article" date="2013" name="Nature">
        <title>Pan genome of the phytoplankton Emiliania underpins its global distribution.</title>
        <authorList>
            <person name="Read B.A."/>
            <person name="Kegel J."/>
            <person name="Klute M.J."/>
            <person name="Kuo A."/>
            <person name="Lefebvre S.C."/>
            <person name="Maumus F."/>
            <person name="Mayer C."/>
            <person name="Miller J."/>
            <person name="Monier A."/>
            <person name="Salamov A."/>
            <person name="Young J."/>
            <person name="Aguilar M."/>
            <person name="Claverie J.M."/>
            <person name="Frickenhaus S."/>
            <person name="Gonzalez K."/>
            <person name="Herman E.K."/>
            <person name="Lin Y.C."/>
            <person name="Napier J."/>
            <person name="Ogata H."/>
            <person name="Sarno A.F."/>
            <person name="Shmutz J."/>
            <person name="Schroeder D."/>
            <person name="de Vargas C."/>
            <person name="Verret F."/>
            <person name="von Dassow P."/>
            <person name="Valentin K."/>
            <person name="Van de Peer Y."/>
            <person name="Wheeler G."/>
            <person name="Dacks J.B."/>
            <person name="Delwiche C.F."/>
            <person name="Dyhrman S.T."/>
            <person name="Glockner G."/>
            <person name="John U."/>
            <person name="Richards T."/>
            <person name="Worden A.Z."/>
            <person name="Zhang X."/>
            <person name="Grigoriev I.V."/>
            <person name="Allen A.E."/>
            <person name="Bidle K."/>
            <person name="Borodovsky M."/>
            <person name="Bowler C."/>
            <person name="Brownlee C."/>
            <person name="Cock J.M."/>
            <person name="Elias M."/>
            <person name="Gladyshev V.N."/>
            <person name="Groth M."/>
            <person name="Guda C."/>
            <person name="Hadaegh A."/>
            <person name="Iglesias-Rodriguez M.D."/>
            <person name="Jenkins J."/>
            <person name="Jones B.M."/>
            <person name="Lawson T."/>
            <person name="Leese F."/>
            <person name="Lindquist E."/>
            <person name="Lobanov A."/>
            <person name="Lomsadze A."/>
            <person name="Malik S.B."/>
            <person name="Marsh M.E."/>
            <person name="Mackinder L."/>
            <person name="Mock T."/>
            <person name="Mueller-Roeber B."/>
            <person name="Pagarete A."/>
            <person name="Parker M."/>
            <person name="Probert I."/>
            <person name="Quesneville H."/>
            <person name="Raines C."/>
            <person name="Rensing S.A."/>
            <person name="Riano-Pachon D.M."/>
            <person name="Richier S."/>
            <person name="Rokitta S."/>
            <person name="Shiraiwa Y."/>
            <person name="Soanes D.M."/>
            <person name="van der Giezen M."/>
            <person name="Wahlund T.M."/>
            <person name="Williams B."/>
            <person name="Wilson W."/>
            <person name="Wolfe G."/>
            <person name="Wurch L.L."/>
        </authorList>
    </citation>
    <scope>NUCLEOTIDE SEQUENCE</scope>
</reference>
<feature type="region of interest" description="Disordered" evidence="9">
    <location>
        <begin position="94"/>
        <end position="117"/>
    </location>
</feature>
<evidence type="ECO:0000313" key="11">
    <source>
        <dbReference type="Proteomes" id="UP000013827"/>
    </source>
</evidence>
<evidence type="ECO:0000313" key="10">
    <source>
        <dbReference type="EnsemblProtists" id="EOD07647"/>
    </source>
</evidence>
<dbReference type="PANTHER" id="PTHR12137">
    <property type="entry name" value="CARBOHYDRATE SULFOTRANSFERASE"/>
    <property type="match status" value="1"/>
</dbReference>